<keyword evidence="3" id="KW-1185">Reference proteome</keyword>
<feature type="non-terminal residue" evidence="2">
    <location>
        <position position="299"/>
    </location>
</feature>
<comment type="caution">
    <text evidence="2">The sequence shown here is derived from an EMBL/GenBank/DDBJ whole genome shotgun (WGS) entry which is preliminary data.</text>
</comment>
<accession>A0A8J2NVR7</accession>
<evidence type="ECO:0000256" key="1">
    <source>
        <dbReference type="SAM" id="MobiDB-lite"/>
    </source>
</evidence>
<dbReference type="OrthoDB" id="9978016at2759"/>
<feature type="region of interest" description="Disordered" evidence="1">
    <location>
        <begin position="274"/>
        <end position="299"/>
    </location>
</feature>
<dbReference type="Proteomes" id="UP000708208">
    <property type="component" value="Unassembled WGS sequence"/>
</dbReference>
<feature type="region of interest" description="Disordered" evidence="1">
    <location>
        <begin position="120"/>
        <end position="142"/>
    </location>
</feature>
<evidence type="ECO:0000313" key="3">
    <source>
        <dbReference type="Proteomes" id="UP000708208"/>
    </source>
</evidence>
<sequence length="299" mass="33447">SQSEQEKSCILLLRLRTRKFDWIWIHCVLQVKEGQEAQQSVIVATNQVLSEQEAGVMRANAWIYHYYSVQTKLQYGLAYPEATGIGAESPTAAEAPTAYFPSPKFNSNSETNYPFYTHAHFQPAPHHPKSPDSAGSYSPMPHSWQSPENSAYAYACSLAALDAYGNTESPIDFSRACPTPLYDWPPGCAHFHWPHQAPNPSRSETSAIHHQPSNSAGFAQSWSQFSIDRAHNNPSAQFDSASQFRPPAHSHLYLHPDLSNSSCEKMKTFESLSARGNGASKWGQKRKTKNREVFSENIE</sequence>
<feature type="non-terminal residue" evidence="2">
    <location>
        <position position="1"/>
    </location>
</feature>
<evidence type="ECO:0000313" key="2">
    <source>
        <dbReference type="EMBL" id="CAG7720197.1"/>
    </source>
</evidence>
<feature type="compositionally biased region" description="Polar residues" evidence="1">
    <location>
        <begin position="198"/>
        <end position="216"/>
    </location>
</feature>
<name>A0A8J2NVR7_9HEXA</name>
<protein>
    <submittedName>
        <fullName evidence="2">Uncharacterized protein</fullName>
    </submittedName>
</protein>
<proteinExistence type="predicted"/>
<gene>
    <name evidence="2" type="ORF">AFUS01_LOCUS9483</name>
</gene>
<feature type="compositionally biased region" description="Basic and acidic residues" evidence="1">
    <location>
        <begin position="290"/>
        <end position="299"/>
    </location>
</feature>
<dbReference type="EMBL" id="CAJVCH010068233">
    <property type="protein sequence ID" value="CAG7720197.1"/>
    <property type="molecule type" value="Genomic_DNA"/>
</dbReference>
<dbReference type="AlphaFoldDB" id="A0A8J2NVR7"/>
<dbReference type="Pfam" id="PF14598">
    <property type="entry name" value="PAS_11"/>
    <property type="match status" value="1"/>
</dbReference>
<organism evidence="2 3">
    <name type="scientific">Allacma fusca</name>
    <dbReference type="NCBI Taxonomy" id="39272"/>
    <lineage>
        <taxon>Eukaryota</taxon>
        <taxon>Metazoa</taxon>
        <taxon>Ecdysozoa</taxon>
        <taxon>Arthropoda</taxon>
        <taxon>Hexapoda</taxon>
        <taxon>Collembola</taxon>
        <taxon>Symphypleona</taxon>
        <taxon>Sminthuridae</taxon>
        <taxon>Allacma</taxon>
    </lineage>
</organism>
<feature type="region of interest" description="Disordered" evidence="1">
    <location>
        <begin position="195"/>
        <end position="216"/>
    </location>
</feature>
<reference evidence="2" key="1">
    <citation type="submission" date="2021-06" db="EMBL/GenBank/DDBJ databases">
        <authorList>
            <person name="Hodson N. C."/>
            <person name="Mongue J. A."/>
            <person name="Jaron S. K."/>
        </authorList>
    </citation>
    <scope>NUCLEOTIDE SEQUENCE</scope>
</reference>